<feature type="compositionally biased region" description="Polar residues" evidence="8">
    <location>
        <begin position="1"/>
        <end position="10"/>
    </location>
</feature>
<feature type="transmembrane region" description="Helical" evidence="9">
    <location>
        <begin position="37"/>
        <end position="57"/>
    </location>
</feature>
<accession>A0AAE0HTP4</accession>
<evidence type="ECO:0000256" key="4">
    <source>
        <dbReference type="ARBA" id="ARBA00022723"/>
    </source>
</evidence>
<evidence type="ECO:0000256" key="8">
    <source>
        <dbReference type="SAM" id="MobiDB-lite"/>
    </source>
</evidence>
<keyword evidence="9" id="KW-0472">Membrane</keyword>
<dbReference type="GO" id="GO:0020037">
    <property type="term" value="F:heme binding"/>
    <property type="evidence" value="ECO:0007669"/>
    <property type="project" value="InterPro"/>
</dbReference>
<dbReference type="InterPro" id="IPR017972">
    <property type="entry name" value="Cyt_P450_CS"/>
</dbReference>
<evidence type="ECO:0000256" key="3">
    <source>
        <dbReference type="ARBA" id="ARBA00022617"/>
    </source>
</evidence>
<feature type="binding site" description="axial binding residue" evidence="6">
    <location>
        <position position="509"/>
    </location>
    <ligand>
        <name>heme</name>
        <dbReference type="ChEBI" id="CHEBI:30413"/>
    </ligand>
    <ligandPart>
        <name>Fe</name>
        <dbReference type="ChEBI" id="CHEBI:18248"/>
    </ligandPart>
</feature>
<dbReference type="InterPro" id="IPR036396">
    <property type="entry name" value="Cyt_P450_sf"/>
</dbReference>
<dbReference type="PRINTS" id="PR00463">
    <property type="entry name" value="EP450I"/>
</dbReference>
<dbReference type="PROSITE" id="PS00086">
    <property type="entry name" value="CYTOCHROME_P450"/>
    <property type="match status" value="1"/>
</dbReference>
<keyword evidence="3 6" id="KW-0349">Heme</keyword>
<comment type="similarity">
    <text evidence="2 7">Belongs to the cytochrome P450 family.</text>
</comment>
<dbReference type="GO" id="GO:0016705">
    <property type="term" value="F:oxidoreductase activity, acting on paired donors, with incorporation or reduction of molecular oxygen"/>
    <property type="evidence" value="ECO:0007669"/>
    <property type="project" value="InterPro"/>
</dbReference>
<dbReference type="Proteomes" id="UP001283341">
    <property type="component" value="Unassembled WGS sequence"/>
</dbReference>
<evidence type="ECO:0000256" key="1">
    <source>
        <dbReference type="ARBA" id="ARBA00001971"/>
    </source>
</evidence>
<reference evidence="10" key="1">
    <citation type="journal article" date="2023" name="Mol. Phylogenet. Evol.">
        <title>Genome-scale phylogeny and comparative genomics of the fungal order Sordariales.</title>
        <authorList>
            <person name="Hensen N."/>
            <person name="Bonometti L."/>
            <person name="Westerberg I."/>
            <person name="Brannstrom I.O."/>
            <person name="Guillou S."/>
            <person name="Cros-Aarteil S."/>
            <person name="Calhoun S."/>
            <person name="Haridas S."/>
            <person name="Kuo A."/>
            <person name="Mondo S."/>
            <person name="Pangilinan J."/>
            <person name="Riley R."/>
            <person name="LaButti K."/>
            <person name="Andreopoulos B."/>
            <person name="Lipzen A."/>
            <person name="Chen C."/>
            <person name="Yan M."/>
            <person name="Daum C."/>
            <person name="Ng V."/>
            <person name="Clum A."/>
            <person name="Steindorff A."/>
            <person name="Ohm R.A."/>
            <person name="Martin F."/>
            <person name="Silar P."/>
            <person name="Natvig D.O."/>
            <person name="Lalanne C."/>
            <person name="Gautier V."/>
            <person name="Ament-Velasquez S.L."/>
            <person name="Kruys A."/>
            <person name="Hutchinson M.I."/>
            <person name="Powell A.J."/>
            <person name="Barry K."/>
            <person name="Miller A.N."/>
            <person name="Grigoriev I.V."/>
            <person name="Debuchy R."/>
            <person name="Gladieux P."/>
            <person name="Hiltunen Thoren M."/>
            <person name="Johannesson H."/>
        </authorList>
    </citation>
    <scope>NUCLEOTIDE SEQUENCE</scope>
    <source>
        <strain evidence="10">CBS 118394</strain>
    </source>
</reference>
<dbReference type="PRINTS" id="PR00385">
    <property type="entry name" value="P450"/>
</dbReference>
<dbReference type="AlphaFoldDB" id="A0AAE0HTP4"/>
<name>A0AAE0HTP4_9PEZI</name>
<keyword evidence="9" id="KW-1133">Transmembrane helix</keyword>
<reference evidence="10" key="2">
    <citation type="submission" date="2023-06" db="EMBL/GenBank/DDBJ databases">
        <authorList>
            <consortium name="Lawrence Berkeley National Laboratory"/>
            <person name="Haridas S."/>
            <person name="Hensen N."/>
            <person name="Bonometti L."/>
            <person name="Westerberg I."/>
            <person name="Brannstrom I.O."/>
            <person name="Guillou S."/>
            <person name="Cros-Aarteil S."/>
            <person name="Calhoun S."/>
            <person name="Kuo A."/>
            <person name="Mondo S."/>
            <person name="Pangilinan J."/>
            <person name="Riley R."/>
            <person name="Labutti K."/>
            <person name="Andreopoulos B."/>
            <person name="Lipzen A."/>
            <person name="Chen C."/>
            <person name="Yanf M."/>
            <person name="Daum C."/>
            <person name="Ng V."/>
            <person name="Clum A."/>
            <person name="Steindorff A."/>
            <person name="Ohm R."/>
            <person name="Martin F."/>
            <person name="Silar P."/>
            <person name="Natvig D."/>
            <person name="Lalanne C."/>
            <person name="Gautier V."/>
            <person name="Ament-Velasquez S.L."/>
            <person name="Kruys A."/>
            <person name="Hutchinson M.I."/>
            <person name="Powell A.J."/>
            <person name="Barry K."/>
            <person name="Miller A.N."/>
            <person name="Grigoriev I.V."/>
            <person name="Debuchy R."/>
            <person name="Gladieux P."/>
            <person name="Thoren M.H."/>
            <person name="Johannesson H."/>
        </authorList>
    </citation>
    <scope>NUCLEOTIDE SEQUENCE</scope>
    <source>
        <strain evidence="10">CBS 118394</strain>
    </source>
</reference>
<dbReference type="Gene3D" id="1.10.630.10">
    <property type="entry name" value="Cytochrome P450"/>
    <property type="match status" value="1"/>
</dbReference>
<keyword evidence="4 6" id="KW-0479">Metal-binding</keyword>
<dbReference type="InterPro" id="IPR001128">
    <property type="entry name" value="Cyt_P450"/>
</dbReference>
<comment type="cofactor">
    <cofactor evidence="1 6">
        <name>heme</name>
        <dbReference type="ChEBI" id="CHEBI:30413"/>
    </cofactor>
</comment>
<dbReference type="PANTHER" id="PTHR24305">
    <property type="entry name" value="CYTOCHROME P450"/>
    <property type="match status" value="1"/>
</dbReference>
<dbReference type="InterPro" id="IPR050121">
    <property type="entry name" value="Cytochrome_P450_monoxygenase"/>
</dbReference>
<evidence type="ECO:0000256" key="5">
    <source>
        <dbReference type="ARBA" id="ARBA00023004"/>
    </source>
</evidence>
<evidence type="ECO:0000256" key="7">
    <source>
        <dbReference type="RuleBase" id="RU000461"/>
    </source>
</evidence>
<evidence type="ECO:0000256" key="2">
    <source>
        <dbReference type="ARBA" id="ARBA00010617"/>
    </source>
</evidence>
<organism evidence="10 11">
    <name type="scientific">Apodospora peruviana</name>
    <dbReference type="NCBI Taxonomy" id="516989"/>
    <lineage>
        <taxon>Eukaryota</taxon>
        <taxon>Fungi</taxon>
        <taxon>Dikarya</taxon>
        <taxon>Ascomycota</taxon>
        <taxon>Pezizomycotina</taxon>
        <taxon>Sordariomycetes</taxon>
        <taxon>Sordariomycetidae</taxon>
        <taxon>Sordariales</taxon>
        <taxon>Lasiosphaeriaceae</taxon>
        <taxon>Apodospora</taxon>
    </lineage>
</organism>
<keyword evidence="7" id="KW-0503">Monooxygenase</keyword>
<comment type="caution">
    <text evidence="10">The sequence shown here is derived from an EMBL/GenBank/DDBJ whole genome shotgun (WGS) entry which is preliminary data.</text>
</comment>
<dbReference type="SUPFAM" id="SSF48264">
    <property type="entry name" value="Cytochrome P450"/>
    <property type="match status" value="1"/>
</dbReference>
<protein>
    <submittedName>
        <fullName evidence="10">Cytochrome P450</fullName>
    </submittedName>
</protein>
<keyword evidence="11" id="KW-1185">Reference proteome</keyword>
<gene>
    <name evidence="10" type="ORF">B0H66DRAFT_584664</name>
</gene>
<dbReference type="GO" id="GO:0004497">
    <property type="term" value="F:monooxygenase activity"/>
    <property type="evidence" value="ECO:0007669"/>
    <property type="project" value="UniProtKB-KW"/>
</dbReference>
<feature type="region of interest" description="Disordered" evidence="8">
    <location>
        <begin position="1"/>
        <end position="22"/>
    </location>
</feature>
<keyword evidence="7" id="KW-0560">Oxidoreductase</keyword>
<proteinExistence type="inferred from homology"/>
<dbReference type="PANTHER" id="PTHR24305:SF166">
    <property type="entry name" value="CYTOCHROME P450 12A4, MITOCHONDRIAL-RELATED"/>
    <property type="match status" value="1"/>
</dbReference>
<evidence type="ECO:0000313" key="10">
    <source>
        <dbReference type="EMBL" id="KAK3312699.1"/>
    </source>
</evidence>
<dbReference type="GO" id="GO:0005506">
    <property type="term" value="F:iron ion binding"/>
    <property type="evidence" value="ECO:0007669"/>
    <property type="project" value="InterPro"/>
</dbReference>
<keyword evidence="9" id="KW-0812">Transmembrane</keyword>
<evidence type="ECO:0000256" key="6">
    <source>
        <dbReference type="PIRSR" id="PIRSR602401-1"/>
    </source>
</evidence>
<sequence length="565" mass="64147">MISKDTSPGSLRNRPLHHRQSSTMESTMDVTYFLNRLPYLNILVVLLAGYVGQYVAYKLYRLFIYPYFVSPLRHLPGPKNHHFLIGHALNQFRSGHPNQPFVSWMQQWPTAPLIRYFDVGNSDAVLVTNLEAHKEILQAKAYSFQKPPFFVRLIATIVGFGLGFAEGEEHKKQRRALAMLFSTSNLKGYIPLLRSKARLLADQFDSAIETNGGIVELVSLYSKITLDIMGIFALGLELDDIHSVINTTTKKHKTVSFQSCYHELFEPDGFGQILLAINGIIPIRWIPLEANRRFLQASKTIRRQLRDVIHDRIRTVGARKAAGTTNGVEKNEQQDLLTFMITEKYFASSESERWTESEIMDQILTFLAAGHQTTADALTWSTQLMIEHPTTYSRLRTEILSLLSQHPIPSQRQIESLPYLQNFSREVLRVQCPGINVAREAINDVVIQGVTIPKGTTVLMQPAIIQRNPTIWGPDCDEFNPDRWDKLDESPAASDPWAFAAFSHGPRICIGKALSMLEFKIILIELVSKFEFVDVEGRKSSEIKLINPSPMLRPDGGITVRVRRF</sequence>
<evidence type="ECO:0000313" key="11">
    <source>
        <dbReference type="Proteomes" id="UP001283341"/>
    </source>
</evidence>
<dbReference type="Pfam" id="PF00067">
    <property type="entry name" value="p450"/>
    <property type="match status" value="1"/>
</dbReference>
<evidence type="ECO:0000256" key="9">
    <source>
        <dbReference type="SAM" id="Phobius"/>
    </source>
</evidence>
<dbReference type="InterPro" id="IPR002401">
    <property type="entry name" value="Cyt_P450_E_grp-I"/>
</dbReference>
<dbReference type="EMBL" id="JAUEDM010000008">
    <property type="protein sequence ID" value="KAK3312699.1"/>
    <property type="molecule type" value="Genomic_DNA"/>
</dbReference>
<keyword evidence="5 6" id="KW-0408">Iron</keyword>